<dbReference type="PANTHER" id="PTHR24348:SF68">
    <property type="entry name" value="SERINE_THREONINE-PROTEIN KINASE ATG1C"/>
    <property type="match status" value="1"/>
</dbReference>
<sequence length="804" mass="91284">MPSIPLPTVFNATNVVDESKFDSIKRELSTDASTEAFRNLVQIKHDVISALATEWRFSNIEFSAIDTMNEMNTSSSSQGIAASSSRDGLLNMPGFIQDFPILNWESIEFKRLQEVWETGLNDAIRILKQHVHVDGASLTDIDAVYDSIVELQCLYYRCVQDRDVTNKLWLRLKMYTTSRRNMLKDVFSQFSPKAIPPKSGLHTLLQQSPDTTGALLKSQPFPSIDPLGGEPPVIPKPPLVSRNPTLGSSVNSATSSKSTKSTSKYKSIANKFGPESNIGKLYTQCTSIGAFKEAASVIYKKYGGEGMSLKLFHNIVDFLARSLNMPSIDENQIKRILSIYEIKPARIINEKTFYLLYWEVLHVVKNSIEIIHSVYLGNCADLSALDDVQCQSDSNTFVDINDYYEFTNKLSSGFSCNKYVARDLNTDEYVVIEILCKALCAFSFNEIQQEVAYLKQFEHQHLVSYLEVYHDLNCIYLVTEFCSGGSLLHMLQTMLRGTSVLSYSMSFVHMIFTQIIEGLLFVHCNNGVHGSLSIDKVMISYSGQEDDYLHVKLRDAGYYRFMDKQLCETPLTRLYYAPQVSDNGLCHKTDVFAAGVLLFFMVTGRMPYEDLESRDFVQHLQIAMRKSKIFKIDAPLQDLICKLLSPSPDVRPTAFEIVSHPWYLADHSKSPISIRNFSISITHLISCRNLQRDIVKAMDSQDCFYVCHLRKLQDSLELAKRADDTIMVEDFKRLLQCCNLPQGSISDILDHTSLEETALCTLEEFLAACKRWRMGELLILWSKVRNVIKVRFILFEKNLTGGYI</sequence>
<dbReference type="GO" id="GO:0005524">
    <property type="term" value="F:ATP binding"/>
    <property type="evidence" value="ECO:0007669"/>
    <property type="project" value="InterPro"/>
</dbReference>
<reference evidence="3" key="1">
    <citation type="journal article" date="2023" name="Nat. Microbiol.">
        <title>Babesia duncani multi-omics identifies virulence factors and drug targets.</title>
        <authorList>
            <person name="Singh P."/>
            <person name="Lonardi S."/>
            <person name="Liang Q."/>
            <person name="Vydyam P."/>
            <person name="Khabirova E."/>
            <person name="Fang T."/>
            <person name="Gihaz S."/>
            <person name="Thekkiniath J."/>
            <person name="Munshi M."/>
            <person name="Abel S."/>
            <person name="Ciampossin L."/>
            <person name="Batugedara G."/>
            <person name="Gupta M."/>
            <person name="Lu X.M."/>
            <person name="Lenz T."/>
            <person name="Chakravarty S."/>
            <person name="Cornillot E."/>
            <person name="Hu Y."/>
            <person name="Ma W."/>
            <person name="Gonzalez L.M."/>
            <person name="Sanchez S."/>
            <person name="Estrada K."/>
            <person name="Sanchez-Flores A."/>
            <person name="Montero E."/>
            <person name="Harb O.S."/>
            <person name="Le Roch K.G."/>
            <person name="Mamoun C.B."/>
        </authorList>
    </citation>
    <scope>NUCLEOTIDE SEQUENCE</scope>
    <source>
        <strain evidence="3">WA1</strain>
    </source>
</reference>
<dbReference type="GeneID" id="94335762"/>
<name>A0AAD9PP53_9APIC</name>
<dbReference type="InterPro" id="IPR011009">
    <property type="entry name" value="Kinase-like_dom_sf"/>
</dbReference>
<comment type="caution">
    <text evidence="3">The sequence shown here is derived from an EMBL/GenBank/DDBJ whole genome shotgun (WGS) entry which is preliminary data.</text>
</comment>
<dbReference type="SUPFAM" id="SSF56112">
    <property type="entry name" value="Protein kinase-like (PK-like)"/>
    <property type="match status" value="1"/>
</dbReference>
<dbReference type="PANTHER" id="PTHR24348">
    <property type="entry name" value="SERINE/THREONINE-PROTEIN KINASE UNC-51-RELATED"/>
    <property type="match status" value="1"/>
</dbReference>
<dbReference type="Proteomes" id="UP001214638">
    <property type="component" value="Unassembled WGS sequence"/>
</dbReference>
<protein>
    <submittedName>
        <fullName evidence="3">Bifunctional Protein kinase domain/Protein kinase-like domain superfamily</fullName>
    </submittedName>
</protein>
<dbReference type="KEGG" id="bdw:94335762"/>
<gene>
    <name evidence="3" type="ORF">BdWA1_001464</name>
</gene>
<dbReference type="GO" id="GO:0004674">
    <property type="term" value="F:protein serine/threonine kinase activity"/>
    <property type="evidence" value="ECO:0007669"/>
    <property type="project" value="InterPro"/>
</dbReference>
<accession>A0AAD9PP53</accession>
<dbReference type="InterPro" id="IPR000719">
    <property type="entry name" value="Prot_kinase_dom"/>
</dbReference>
<proteinExistence type="predicted"/>
<evidence type="ECO:0000256" key="1">
    <source>
        <dbReference type="SAM" id="MobiDB-lite"/>
    </source>
</evidence>
<dbReference type="AlphaFoldDB" id="A0AAD9PP53"/>
<evidence type="ECO:0000259" key="2">
    <source>
        <dbReference type="PROSITE" id="PS50011"/>
    </source>
</evidence>
<feature type="domain" description="Protein kinase" evidence="2">
    <location>
        <begin position="404"/>
        <end position="663"/>
    </location>
</feature>
<organism evidence="3 4">
    <name type="scientific">Babesia duncani</name>
    <dbReference type="NCBI Taxonomy" id="323732"/>
    <lineage>
        <taxon>Eukaryota</taxon>
        <taxon>Sar</taxon>
        <taxon>Alveolata</taxon>
        <taxon>Apicomplexa</taxon>
        <taxon>Aconoidasida</taxon>
        <taxon>Piroplasmida</taxon>
        <taxon>Babesiidae</taxon>
        <taxon>Babesia</taxon>
    </lineage>
</organism>
<keyword evidence="3" id="KW-0418">Kinase</keyword>
<keyword evidence="4" id="KW-1185">Reference proteome</keyword>
<evidence type="ECO:0000313" key="4">
    <source>
        <dbReference type="Proteomes" id="UP001214638"/>
    </source>
</evidence>
<dbReference type="InterPro" id="IPR045269">
    <property type="entry name" value="Atg1-like"/>
</dbReference>
<dbReference type="GO" id="GO:0010506">
    <property type="term" value="P:regulation of autophagy"/>
    <property type="evidence" value="ECO:0007669"/>
    <property type="project" value="InterPro"/>
</dbReference>
<dbReference type="EMBL" id="JALLKP010000001">
    <property type="protein sequence ID" value="KAK2198449.1"/>
    <property type="molecule type" value="Genomic_DNA"/>
</dbReference>
<dbReference type="GO" id="GO:0005737">
    <property type="term" value="C:cytoplasm"/>
    <property type="evidence" value="ECO:0007669"/>
    <property type="project" value="TreeGrafter"/>
</dbReference>
<evidence type="ECO:0000313" key="3">
    <source>
        <dbReference type="EMBL" id="KAK2198449.1"/>
    </source>
</evidence>
<dbReference type="RefSeq" id="XP_067805291.1">
    <property type="nucleotide sequence ID" value="XM_067946500.1"/>
</dbReference>
<dbReference type="Gene3D" id="1.10.510.10">
    <property type="entry name" value="Transferase(Phosphotransferase) domain 1"/>
    <property type="match status" value="1"/>
</dbReference>
<dbReference type="Pfam" id="PF00069">
    <property type="entry name" value="Pkinase"/>
    <property type="match status" value="1"/>
</dbReference>
<keyword evidence="3" id="KW-0808">Transferase</keyword>
<dbReference type="PROSITE" id="PS50011">
    <property type="entry name" value="PROTEIN_KINASE_DOM"/>
    <property type="match status" value="1"/>
</dbReference>
<feature type="compositionally biased region" description="Low complexity" evidence="1">
    <location>
        <begin position="248"/>
        <end position="258"/>
    </location>
</feature>
<feature type="region of interest" description="Disordered" evidence="1">
    <location>
        <begin position="226"/>
        <end position="258"/>
    </location>
</feature>